<feature type="transmembrane region" description="Helical" evidence="1">
    <location>
        <begin position="49"/>
        <end position="70"/>
    </location>
</feature>
<feature type="transmembrane region" description="Helical" evidence="1">
    <location>
        <begin position="20"/>
        <end position="37"/>
    </location>
</feature>
<dbReference type="OrthoDB" id="2524788at2759"/>
<gene>
    <name evidence="2" type="ORF">J3R30DRAFT_3696126</name>
</gene>
<keyword evidence="3" id="KW-1185">Reference proteome</keyword>
<dbReference type="Proteomes" id="UP001150266">
    <property type="component" value="Unassembled WGS sequence"/>
</dbReference>
<keyword evidence="1" id="KW-1133">Transmembrane helix</keyword>
<evidence type="ECO:0000256" key="1">
    <source>
        <dbReference type="SAM" id="Phobius"/>
    </source>
</evidence>
<reference evidence="2" key="1">
    <citation type="submission" date="2022-08" db="EMBL/GenBank/DDBJ databases">
        <title>A Global Phylogenomic Analysis of the Shiitake Genus Lentinula.</title>
        <authorList>
            <consortium name="DOE Joint Genome Institute"/>
            <person name="Sierra-Patev S."/>
            <person name="Min B."/>
            <person name="Naranjo-Ortiz M."/>
            <person name="Looney B."/>
            <person name="Konkel Z."/>
            <person name="Slot J.C."/>
            <person name="Sakamoto Y."/>
            <person name="Steenwyk J.L."/>
            <person name="Rokas A."/>
            <person name="Carro J."/>
            <person name="Camarero S."/>
            <person name="Ferreira P."/>
            <person name="Molpeceres G."/>
            <person name="Ruiz-Duenas F.J."/>
            <person name="Serrano A."/>
            <person name="Henrissat B."/>
            <person name="Drula E."/>
            <person name="Hughes K.W."/>
            <person name="Mata J.L."/>
            <person name="Ishikawa N.K."/>
            <person name="Vargas-Isla R."/>
            <person name="Ushijima S."/>
            <person name="Smith C.A."/>
            <person name="Ahrendt S."/>
            <person name="Andreopoulos W."/>
            <person name="He G."/>
            <person name="Labutti K."/>
            <person name="Lipzen A."/>
            <person name="Ng V."/>
            <person name="Riley R."/>
            <person name="Sandor L."/>
            <person name="Barry K."/>
            <person name="Martinez A.T."/>
            <person name="Xiao Y."/>
            <person name="Gibbons J.G."/>
            <person name="Terashima K."/>
            <person name="Grigoriev I.V."/>
            <person name="Hibbett D.S."/>
        </authorList>
    </citation>
    <scope>NUCLEOTIDE SEQUENCE</scope>
    <source>
        <strain evidence="2">JLM2183</strain>
    </source>
</reference>
<dbReference type="AlphaFoldDB" id="A0A9W9AQP0"/>
<accession>A0A9W9AQP0</accession>
<feature type="transmembrane region" description="Helical" evidence="1">
    <location>
        <begin position="124"/>
        <end position="142"/>
    </location>
</feature>
<evidence type="ECO:0000313" key="3">
    <source>
        <dbReference type="Proteomes" id="UP001150266"/>
    </source>
</evidence>
<organism evidence="2 3">
    <name type="scientific">Lentinula aciculospora</name>
    <dbReference type="NCBI Taxonomy" id="153920"/>
    <lineage>
        <taxon>Eukaryota</taxon>
        <taxon>Fungi</taxon>
        <taxon>Dikarya</taxon>
        <taxon>Basidiomycota</taxon>
        <taxon>Agaricomycotina</taxon>
        <taxon>Agaricomycetes</taxon>
        <taxon>Agaricomycetidae</taxon>
        <taxon>Agaricales</taxon>
        <taxon>Marasmiineae</taxon>
        <taxon>Omphalotaceae</taxon>
        <taxon>Lentinula</taxon>
    </lineage>
</organism>
<dbReference type="EMBL" id="JAOTPV010000002">
    <property type="protein sequence ID" value="KAJ4488355.1"/>
    <property type="molecule type" value="Genomic_DNA"/>
</dbReference>
<comment type="caution">
    <text evidence="2">The sequence shown here is derived from an EMBL/GenBank/DDBJ whole genome shotgun (WGS) entry which is preliminary data.</text>
</comment>
<evidence type="ECO:0000313" key="2">
    <source>
        <dbReference type="EMBL" id="KAJ4488355.1"/>
    </source>
</evidence>
<sequence>METHSADTEYLVRKNSNKGYRILSILTPTAYTAYILARHGHRAFSINGLLRSTWIGGFAGAAGGAATTFARYTYTNTEQLRVKRVQVAYDTDRIRAEDHATIGGVLFAVLTPAVFWNRAKIANLILGGAGIGTGVGMIAHWTRSVTGDTPKTLVAV</sequence>
<keyword evidence="1" id="KW-0812">Transmembrane</keyword>
<protein>
    <submittedName>
        <fullName evidence="2">Uncharacterized protein</fullName>
    </submittedName>
</protein>
<proteinExistence type="predicted"/>
<name>A0A9W9AQP0_9AGAR</name>
<keyword evidence="1" id="KW-0472">Membrane</keyword>